<dbReference type="GO" id="GO:0008168">
    <property type="term" value="F:methyltransferase activity"/>
    <property type="evidence" value="ECO:0007669"/>
    <property type="project" value="UniProtKB-KW"/>
</dbReference>
<name>A0A919Y7B2_9BACL</name>
<dbReference type="InterPro" id="IPR051052">
    <property type="entry name" value="Diverse_substrate_MTase"/>
</dbReference>
<dbReference type="Proteomes" id="UP000682811">
    <property type="component" value="Unassembled WGS sequence"/>
</dbReference>
<dbReference type="InterPro" id="IPR041698">
    <property type="entry name" value="Methyltransf_25"/>
</dbReference>
<proteinExistence type="predicted"/>
<evidence type="ECO:0000256" key="1">
    <source>
        <dbReference type="ARBA" id="ARBA00022603"/>
    </source>
</evidence>
<feature type="domain" description="Methyltransferase" evidence="3">
    <location>
        <begin position="44"/>
        <end position="135"/>
    </location>
</feature>
<evidence type="ECO:0000259" key="3">
    <source>
        <dbReference type="Pfam" id="PF13649"/>
    </source>
</evidence>
<sequence length="263" mass="30376">MSLYGDDLFKGTASYYAQYRPAYPSSLIRFIVDFFRLDGQGRMVDLGCGTGQLAMRFSDWFEEIIGVDPEEEMLMLARRLSDINRLTNMNWIHGRAEEKAAEQSSFRLVTIAKAFHWMDREAVLNAVYPRLEEGGGIVITDNDQQDKEPLVWQQRVDEIMKAYLGPQRRAGQGTYTPPKEKYEDTISKFPFRSVKKHTLPEYTHNWTIESILGNIYSTSYGARHFFGERIEQFEAEMRSALHEIHPEGIFAEQISVQTIVALK</sequence>
<dbReference type="PANTHER" id="PTHR44942:SF4">
    <property type="entry name" value="METHYLTRANSFERASE TYPE 11 DOMAIN-CONTAINING PROTEIN"/>
    <property type="match status" value="1"/>
</dbReference>
<gene>
    <name evidence="4" type="ORF">J34TS1_02160</name>
</gene>
<evidence type="ECO:0000313" key="4">
    <source>
        <dbReference type="EMBL" id="GIO45451.1"/>
    </source>
</evidence>
<evidence type="ECO:0000313" key="5">
    <source>
        <dbReference type="Proteomes" id="UP000682811"/>
    </source>
</evidence>
<evidence type="ECO:0000256" key="2">
    <source>
        <dbReference type="ARBA" id="ARBA00022679"/>
    </source>
</evidence>
<dbReference type="SUPFAM" id="SSF53335">
    <property type="entry name" value="S-adenosyl-L-methionine-dependent methyltransferases"/>
    <property type="match status" value="1"/>
</dbReference>
<accession>A0A919Y7B2</accession>
<keyword evidence="1 4" id="KW-0489">Methyltransferase</keyword>
<keyword evidence="2" id="KW-0808">Transferase</keyword>
<dbReference type="GO" id="GO:0032259">
    <property type="term" value="P:methylation"/>
    <property type="evidence" value="ECO:0007669"/>
    <property type="project" value="UniProtKB-KW"/>
</dbReference>
<dbReference type="CDD" id="cd02440">
    <property type="entry name" value="AdoMet_MTases"/>
    <property type="match status" value="1"/>
</dbReference>
<comment type="caution">
    <text evidence="4">The sequence shown here is derived from an EMBL/GenBank/DDBJ whole genome shotgun (WGS) entry which is preliminary data.</text>
</comment>
<organism evidence="4 5">
    <name type="scientific">Paenibacillus azoreducens</name>
    <dbReference type="NCBI Taxonomy" id="116718"/>
    <lineage>
        <taxon>Bacteria</taxon>
        <taxon>Bacillati</taxon>
        <taxon>Bacillota</taxon>
        <taxon>Bacilli</taxon>
        <taxon>Bacillales</taxon>
        <taxon>Paenibacillaceae</taxon>
        <taxon>Paenibacillus</taxon>
    </lineage>
</organism>
<dbReference type="EMBL" id="BORT01000001">
    <property type="protein sequence ID" value="GIO45451.1"/>
    <property type="molecule type" value="Genomic_DNA"/>
</dbReference>
<dbReference type="Gene3D" id="3.40.50.150">
    <property type="entry name" value="Vaccinia Virus protein VP39"/>
    <property type="match status" value="1"/>
</dbReference>
<dbReference type="RefSeq" id="WP_212976629.1">
    <property type="nucleotide sequence ID" value="NZ_AP025343.1"/>
</dbReference>
<dbReference type="PANTHER" id="PTHR44942">
    <property type="entry name" value="METHYLTRANSF_11 DOMAIN-CONTAINING PROTEIN"/>
    <property type="match status" value="1"/>
</dbReference>
<keyword evidence="5" id="KW-1185">Reference proteome</keyword>
<dbReference type="AlphaFoldDB" id="A0A919Y7B2"/>
<dbReference type="InterPro" id="IPR029063">
    <property type="entry name" value="SAM-dependent_MTases_sf"/>
</dbReference>
<reference evidence="4 5" key="1">
    <citation type="submission" date="2021-03" db="EMBL/GenBank/DDBJ databases">
        <title>Antimicrobial resistance genes in bacteria isolated from Japanese honey, and their potential for conferring macrolide and lincosamide resistance in the American foulbrood pathogen Paenibacillus larvae.</title>
        <authorList>
            <person name="Okamoto M."/>
            <person name="Kumagai M."/>
            <person name="Kanamori H."/>
            <person name="Takamatsu D."/>
        </authorList>
    </citation>
    <scope>NUCLEOTIDE SEQUENCE [LARGE SCALE GENOMIC DNA]</scope>
    <source>
        <strain evidence="4 5">J34TS1</strain>
    </source>
</reference>
<protein>
    <submittedName>
        <fullName evidence="4">Methyltransferase</fullName>
    </submittedName>
</protein>
<dbReference type="Pfam" id="PF13649">
    <property type="entry name" value="Methyltransf_25"/>
    <property type="match status" value="1"/>
</dbReference>